<dbReference type="STRING" id="1188252.A1QC_05985"/>
<keyword evidence="1" id="KW-0472">Membrane</keyword>
<gene>
    <name evidence="2" type="ORF">A1QC_05985</name>
</gene>
<dbReference type="InterPro" id="IPR021313">
    <property type="entry name" value="DUF2909"/>
</dbReference>
<keyword evidence="1" id="KW-0812">Transmembrane</keyword>
<organism evidence="2 3">
    <name type="scientific">Vibrio rumoiensis 1S-45</name>
    <dbReference type="NCBI Taxonomy" id="1188252"/>
    <lineage>
        <taxon>Bacteria</taxon>
        <taxon>Pseudomonadati</taxon>
        <taxon>Pseudomonadota</taxon>
        <taxon>Gammaproteobacteria</taxon>
        <taxon>Vibrionales</taxon>
        <taxon>Vibrionaceae</taxon>
        <taxon>Vibrio</taxon>
    </lineage>
</organism>
<evidence type="ECO:0008006" key="4">
    <source>
        <dbReference type="Google" id="ProtNLM"/>
    </source>
</evidence>
<dbReference type="RefSeq" id="WP_017025520.1">
    <property type="nucleotide sequence ID" value="NZ_AJYK02000024.1"/>
</dbReference>
<dbReference type="EMBL" id="AJYK02000024">
    <property type="protein sequence ID" value="OEF28188.1"/>
    <property type="molecule type" value="Genomic_DNA"/>
</dbReference>
<sequence length="76" mass="8571">MTIIFVFKLLLVLLLLFVIFNLGKALYLMVKQNPDEQNTVPMSHFLGKRLIFSALVIILLLLAMATGLVAPNPRPY</sequence>
<reference evidence="2 3" key="1">
    <citation type="journal article" date="2012" name="Science">
        <title>Ecological populations of bacteria act as socially cohesive units of antibiotic production and resistance.</title>
        <authorList>
            <person name="Cordero O.X."/>
            <person name="Wildschutte H."/>
            <person name="Kirkup B."/>
            <person name="Proehl S."/>
            <person name="Ngo L."/>
            <person name="Hussain F."/>
            <person name="Le Roux F."/>
            <person name="Mincer T."/>
            <person name="Polz M.F."/>
        </authorList>
    </citation>
    <scope>NUCLEOTIDE SEQUENCE [LARGE SCALE GENOMIC DNA]</scope>
    <source>
        <strain evidence="2 3">1S-45</strain>
    </source>
</reference>
<keyword evidence="3" id="KW-1185">Reference proteome</keyword>
<dbReference type="Pfam" id="PF11137">
    <property type="entry name" value="DUF2909"/>
    <property type="match status" value="1"/>
</dbReference>
<dbReference type="AlphaFoldDB" id="A0A1E5E4Z6"/>
<proteinExistence type="predicted"/>
<keyword evidence="1" id="KW-1133">Transmembrane helix</keyword>
<comment type="caution">
    <text evidence="2">The sequence shown here is derived from an EMBL/GenBank/DDBJ whole genome shotgun (WGS) entry which is preliminary data.</text>
</comment>
<accession>A0A1E5E4Z6</accession>
<name>A0A1E5E4Z6_9VIBR</name>
<protein>
    <recommendedName>
        <fullName evidence="4">DUF2909 domain-containing protein</fullName>
    </recommendedName>
</protein>
<evidence type="ECO:0000313" key="3">
    <source>
        <dbReference type="Proteomes" id="UP000094070"/>
    </source>
</evidence>
<dbReference type="Proteomes" id="UP000094070">
    <property type="component" value="Unassembled WGS sequence"/>
</dbReference>
<evidence type="ECO:0000256" key="1">
    <source>
        <dbReference type="SAM" id="Phobius"/>
    </source>
</evidence>
<dbReference type="eggNOG" id="ENOG5033ADG">
    <property type="taxonomic scope" value="Bacteria"/>
</dbReference>
<feature type="transmembrane region" description="Helical" evidence="1">
    <location>
        <begin position="49"/>
        <end position="70"/>
    </location>
</feature>
<evidence type="ECO:0000313" key="2">
    <source>
        <dbReference type="EMBL" id="OEF28188.1"/>
    </source>
</evidence>